<dbReference type="GO" id="GO:0008270">
    <property type="term" value="F:zinc ion binding"/>
    <property type="evidence" value="ECO:0007669"/>
    <property type="project" value="UniProtKB-KW"/>
</dbReference>
<dbReference type="OrthoDB" id="3172935at2759"/>
<keyword evidence="5" id="KW-0539">Nucleus</keyword>
<keyword evidence="4" id="KW-0862">Zinc</keyword>
<sequence>VRCFPHIVNLACKAVLGAMTDMSYAVENAANYVPNDDSVTTIADAIRRDPVATTRTLVCVIRASSIRRQYFAEVQKALQQKDLQLLRDVDTRWSSTLLMIERVLLLREAINRFLSNREFEELCKYQLSDVEWDTLEAYKKILAVPHAFQQRLSSEKTPTLCDVVPSFEAMLRVWQCQKLELPDMACVIDAGMMKLESYRNRSEVVPAYVLAMGELSYPVSIPFGS</sequence>
<evidence type="ECO:0008006" key="8">
    <source>
        <dbReference type="Google" id="ProtNLM"/>
    </source>
</evidence>
<dbReference type="SUPFAM" id="SSF53098">
    <property type="entry name" value="Ribonuclease H-like"/>
    <property type="match status" value="1"/>
</dbReference>
<dbReference type="GO" id="GO:0005634">
    <property type="term" value="C:nucleus"/>
    <property type="evidence" value="ECO:0007669"/>
    <property type="project" value="UniProtKB-SubCell"/>
</dbReference>
<evidence type="ECO:0000256" key="3">
    <source>
        <dbReference type="ARBA" id="ARBA00022771"/>
    </source>
</evidence>
<gene>
    <name evidence="6" type="ORF">NEOLEDRAFT_1064324</name>
</gene>
<dbReference type="InParanoid" id="A0A165T063"/>
<dbReference type="EMBL" id="KV425569">
    <property type="protein sequence ID" value="KZT25936.1"/>
    <property type="molecule type" value="Genomic_DNA"/>
</dbReference>
<dbReference type="Proteomes" id="UP000076761">
    <property type="component" value="Unassembled WGS sequence"/>
</dbReference>
<keyword evidence="2" id="KW-0479">Metal-binding</keyword>
<organism evidence="6 7">
    <name type="scientific">Neolentinus lepideus HHB14362 ss-1</name>
    <dbReference type="NCBI Taxonomy" id="1314782"/>
    <lineage>
        <taxon>Eukaryota</taxon>
        <taxon>Fungi</taxon>
        <taxon>Dikarya</taxon>
        <taxon>Basidiomycota</taxon>
        <taxon>Agaricomycotina</taxon>
        <taxon>Agaricomycetes</taxon>
        <taxon>Gloeophyllales</taxon>
        <taxon>Gloeophyllaceae</taxon>
        <taxon>Neolentinus</taxon>
    </lineage>
</organism>
<comment type="subcellular location">
    <subcellularLocation>
        <location evidence="1">Nucleus</location>
    </subcellularLocation>
</comment>
<accession>A0A165T063</accession>
<dbReference type="PANTHER" id="PTHR46481">
    <property type="entry name" value="ZINC FINGER BED DOMAIN-CONTAINING PROTEIN 4"/>
    <property type="match status" value="1"/>
</dbReference>
<evidence type="ECO:0000313" key="7">
    <source>
        <dbReference type="Proteomes" id="UP000076761"/>
    </source>
</evidence>
<evidence type="ECO:0000256" key="4">
    <source>
        <dbReference type="ARBA" id="ARBA00022833"/>
    </source>
</evidence>
<keyword evidence="3" id="KW-0863">Zinc-finger</keyword>
<feature type="non-terminal residue" evidence="6">
    <location>
        <position position="1"/>
    </location>
</feature>
<protein>
    <recommendedName>
        <fullName evidence="8">hAT-like transposase RNase-H fold domain-containing protein</fullName>
    </recommendedName>
</protein>
<dbReference type="InterPro" id="IPR052035">
    <property type="entry name" value="ZnF_BED_domain_contain"/>
</dbReference>
<evidence type="ECO:0000256" key="2">
    <source>
        <dbReference type="ARBA" id="ARBA00022723"/>
    </source>
</evidence>
<evidence type="ECO:0000313" key="6">
    <source>
        <dbReference type="EMBL" id="KZT25936.1"/>
    </source>
</evidence>
<dbReference type="InterPro" id="IPR012337">
    <property type="entry name" value="RNaseH-like_sf"/>
</dbReference>
<dbReference type="PANTHER" id="PTHR46481:SF10">
    <property type="entry name" value="ZINC FINGER BED DOMAIN-CONTAINING PROTEIN 39"/>
    <property type="match status" value="1"/>
</dbReference>
<evidence type="ECO:0000256" key="1">
    <source>
        <dbReference type="ARBA" id="ARBA00004123"/>
    </source>
</evidence>
<keyword evidence="7" id="KW-1185">Reference proteome</keyword>
<dbReference type="AlphaFoldDB" id="A0A165T063"/>
<proteinExistence type="predicted"/>
<name>A0A165T063_9AGAM</name>
<reference evidence="6 7" key="1">
    <citation type="journal article" date="2016" name="Mol. Biol. Evol.">
        <title>Comparative Genomics of Early-Diverging Mushroom-Forming Fungi Provides Insights into the Origins of Lignocellulose Decay Capabilities.</title>
        <authorList>
            <person name="Nagy L.G."/>
            <person name="Riley R."/>
            <person name="Tritt A."/>
            <person name="Adam C."/>
            <person name="Daum C."/>
            <person name="Floudas D."/>
            <person name="Sun H."/>
            <person name="Yadav J.S."/>
            <person name="Pangilinan J."/>
            <person name="Larsson K.H."/>
            <person name="Matsuura K."/>
            <person name="Barry K."/>
            <person name="Labutti K."/>
            <person name="Kuo R."/>
            <person name="Ohm R.A."/>
            <person name="Bhattacharya S.S."/>
            <person name="Shirouzu T."/>
            <person name="Yoshinaga Y."/>
            <person name="Martin F.M."/>
            <person name="Grigoriev I.V."/>
            <person name="Hibbett D.S."/>
        </authorList>
    </citation>
    <scope>NUCLEOTIDE SEQUENCE [LARGE SCALE GENOMIC DNA]</scope>
    <source>
        <strain evidence="6 7">HHB14362 ss-1</strain>
    </source>
</reference>
<evidence type="ECO:0000256" key="5">
    <source>
        <dbReference type="ARBA" id="ARBA00023242"/>
    </source>
</evidence>